<accession>A0ABT2UFC6</accession>
<evidence type="ECO:0000313" key="1">
    <source>
        <dbReference type="EMBL" id="MCU6793315.1"/>
    </source>
</evidence>
<reference evidence="1 2" key="1">
    <citation type="submission" date="2022-09" db="EMBL/GenBank/DDBJ databases">
        <authorList>
            <person name="Han X.L."/>
            <person name="Wang Q."/>
            <person name="Lu T."/>
        </authorList>
    </citation>
    <scope>NUCLEOTIDE SEQUENCE [LARGE SCALE GENOMIC DNA]</scope>
    <source>
        <strain evidence="1 2">WQ 127069</strain>
    </source>
</reference>
<organism evidence="1 2">
    <name type="scientific">Paenibacillus baimaensis</name>
    <dbReference type="NCBI Taxonomy" id="2982185"/>
    <lineage>
        <taxon>Bacteria</taxon>
        <taxon>Bacillati</taxon>
        <taxon>Bacillota</taxon>
        <taxon>Bacilli</taxon>
        <taxon>Bacillales</taxon>
        <taxon>Paenibacillaceae</taxon>
        <taxon>Paenibacillus</taxon>
    </lineage>
</organism>
<name>A0ABT2UFC6_9BACL</name>
<gene>
    <name evidence="1" type="ORF">OB236_14460</name>
</gene>
<keyword evidence="2" id="KW-1185">Reference proteome</keyword>
<proteinExistence type="predicted"/>
<comment type="caution">
    <text evidence="1">The sequence shown here is derived from an EMBL/GenBank/DDBJ whole genome shotgun (WGS) entry which is preliminary data.</text>
</comment>
<protein>
    <submittedName>
        <fullName evidence="1">Uncharacterized protein</fullName>
    </submittedName>
</protein>
<dbReference type="Proteomes" id="UP001652445">
    <property type="component" value="Unassembled WGS sequence"/>
</dbReference>
<evidence type="ECO:0000313" key="2">
    <source>
        <dbReference type="Proteomes" id="UP001652445"/>
    </source>
</evidence>
<sequence>MIPKKTKFILSDTFYSNAALNVCGKTPGTVNRRNFPPAPHQMDGTSHMSMIIKDYGNQ</sequence>
<dbReference type="EMBL" id="JAOQIO010000044">
    <property type="protein sequence ID" value="MCU6793315.1"/>
    <property type="molecule type" value="Genomic_DNA"/>
</dbReference>